<dbReference type="GO" id="GO:0009306">
    <property type="term" value="P:protein secretion"/>
    <property type="evidence" value="ECO:0007669"/>
    <property type="project" value="InterPro"/>
</dbReference>
<dbReference type="InterPro" id="IPR051808">
    <property type="entry name" value="Type_IV_pilus_biogenesis"/>
</dbReference>
<reference evidence="11 12" key="1">
    <citation type="submission" date="2016-10" db="EMBL/GenBank/DDBJ databases">
        <authorList>
            <person name="de Groot N.N."/>
        </authorList>
    </citation>
    <scope>NUCLEOTIDE SEQUENCE [LARGE SCALE GENOMIC DNA]</scope>
    <source>
        <strain evidence="11 12">ASO4-2</strain>
    </source>
</reference>
<accession>A0A1G6CNW9</accession>
<dbReference type="PANTHER" id="PTHR30604">
    <property type="entry name" value="PROTEIN TRANSPORT PROTEIN HOFQ"/>
    <property type="match status" value="1"/>
</dbReference>
<evidence type="ECO:0000259" key="9">
    <source>
        <dbReference type="Pfam" id="PF00263"/>
    </source>
</evidence>
<dbReference type="Proteomes" id="UP000198771">
    <property type="component" value="Unassembled WGS sequence"/>
</dbReference>
<dbReference type="InterPro" id="IPR013355">
    <property type="entry name" value="Pilus_4_PilQ"/>
</dbReference>
<evidence type="ECO:0000256" key="4">
    <source>
        <dbReference type="ARBA" id="ARBA00023136"/>
    </source>
</evidence>
<gene>
    <name evidence="11" type="ORF">SAMN05660653_01663</name>
</gene>
<feature type="chain" id="PRO_5011506081" evidence="8">
    <location>
        <begin position="24"/>
        <end position="530"/>
    </location>
</feature>
<feature type="signal peptide" evidence="8">
    <location>
        <begin position="1"/>
        <end position="23"/>
    </location>
</feature>
<organism evidence="11 12">
    <name type="scientific">Desulfonatronum thiosulfatophilum</name>
    <dbReference type="NCBI Taxonomy" id="617002"/>
    <lineage>
        <taxon>Bacteria</taxon>
        <taxon>Pseudomonadati</taxon>
        <taxon>Thermodesulfobacteriota</taxon>
        <taxon>Desulfovibrionia</taxon>
        <taxon>Desulfovibrionales</taxon>
        <taxon>Desulfonatronaceae</taxon>
        <taxon>Desulfonatronum</taxon>
    </lineage>
</organism>
<comment type="subcellular location">
    <subcellularLocation>
        <location evidence="7">Cell outer membrane</location>
    </subcellularLocation>
    <subcellularLocation>
        <location evidence="1">Membrane</location>
    </subcellularLocation>
</comment>
<evidence type="ECO:0000256" key="5">
    <source>
        <dbReference type="ARBA" id="ARBA00023237"/>
    </source>
</evidence>
<keyword evidence="12" id="KW-1185">Reference proteome</keyword>
<keyword evidence="5" id="KW-0998">Cell outer membrane</keyword>
<protein>
    <submittedName>
        <fullName evidence="11">Type IV pilus assembly protein PilQ</fullName>
    </submittedName>
</protein>
<evidence type="ECO:0000313" key="11">
    <source>
        <dbReference type="EMBL" id="SDB34512.1"/>
    </source>
</evidence>
<dbReference type="Gene3D" id="3.30.1370.120">
    <property type="match status" value="1"/>
</dbReference>
<evidence type="ECO:0000256" key="8">
    <source>
        <dbReference type="SAM" id="SignalP"/>
    </source>
</evidence>
<dbReference type="InterPro" id="IPR038591">
    <property type="entry name" value="NolW-like_sf"/>
</dbReference>
<keyword evidence="3 8" id="KW-0732">Signal</keyword>
<evidence type="ECO:0000256" key="1">
    <source>
        <dbReference type="ARBA" id="ARBA00004370"/>
    </source>
</evidence>
<feature type="domain" description="Type II/III secretion system secretin-like" evidence="9">
    <location>
        <begin position="357"/>
        <end position="513"/>
    </location>
</feature>
<evidence type="ECO:0000259" key="10">
    <source>
        <dbReference type="Pfam" id="PF03958"/>
    </source>
</evidence>
<sequence length="530" mass="58657">MRRFFTSSPLFALVCLVLLGCSAKPEVAEMETFFDDWRLMAEVTRGHSPLQELEAYDVAEFVAELEPELEVLPEPPLPTTLVNLQLHDVPLGALLQALSRAAGQNIVFGSTINAKNVSILLDNVPWDQAFRSVIAVHGLTYVWDGDILRVLTLEDMQNDLRVAEVRRGKFEQARETERLAPLIARVVRINYGEPAKLKDSLLELITKGPDEKPQGSINVDDHSNSLVIKASRDDQDRILNMIRHLDKPRSQIQIKATIVEATKETARDLGVQWGGRRVNHSHPWMLSPSVGLQQPSVPLAGAGNYPLGDPATPSFNTGQGPMGMASNFPANLAAASAGFGLNFIIGSTNYLEVQLSALQQDGKLNILSSPSITTMDNQMAYTENGERVPYVTYDRDGDKTVRFEDAVLRLEITPHTVGSNLLRMKINVKKDEVDFTRQVDGNPLIIKKQTETNLIVENGETIVISGLTKQRDTFDETGVPGLKNVTGLGWLFKRENKGQLMEDVLIFITPTILPTRAMQQTSPFSIDPES</sequence>
<dbReference type="RefSeq" id="WP_092119909.1">
    <property type="nucleotide sequence ID" value="NZ_FMXO01000008.1"/>
</dbReference>
<evidence type="ECO:0000313" key="12">
    <source>
        <dbReference type="Proteomes" id="UP000198771"/>
    </source>
</evidence>
<dbReference type="InterPro" id="IPR005644">
    <property type="entry name" value="NolW-like"/>
</dbReference>
<dbReference type="GO" id="GO:0009279">
    <property type="term" value="C:cell outer membrane"/>
    <property type="evidence" value="ECO:0007669"/>
    <property type="project" value="UniProtKB-SubCell"/>
</dbReference>
<dbReference type="STRING" id="617002.SAMN05660653_01663"/>
<dbReference type="InterPro" id="IPR004846">
    <property type="entry name" value="T2SS/T3SS_dom"/>
</dbReference>
<dbReference type="Pfam" id="PF00263">
    <property type="entry name" value="Secretin"/>
    <property type="match status" value="1"/>
</dbReference>
<dbReference type="Pfam" id="PF03958">
    <property type="entry name" value="Secretin_N"/>
    <property type="match status" value="1"/>
</dbReference>
<dbReference type="InterPro" id="IPR001775">
    <property type="entry name" value="GspD/PilQ"/>
</dbReference>
<keyword evidence="4" id="KW-0472">Membrane</keyword>
<dbReference type="PANTHER" id="PTHR30604:SF1">
    <property type="entry name" value="DNA UTILIZATION PROTEIN HOFQ"/>
    <property type="match status" value="1"/>
</dbReference>
<evidence type="ECO:0000256" key="7">
    <source>
        <dbReference type="RuleBase" id="RU004004"/>
    </source>
</evidence>
<proteinExistence type="inferred from homology"/>
<dbReference type="PRINTS" id="PR00811">
    <property type="entry name" value="BCTERIALGSPD"/>
</dbReference>
<evidence type="ECO:0000256" key="6">
    <source>
        <dbReference type="RuleBase" id="RU004003"/>
    </source>
</evidence>
<feature type="domain" description="NolW-like" evidence="10">
    <location>
        <begin position="185"/>
        <end position="251"/>
    </location>
</feature>
<dbReference type="AlphaFoldDB" id="A0A1G6CNW9"/>
<dbReference type="PROSITE" id="PS51257">
    <property type="entry name" value="PROKAR_LIPOPROTEIN"/>
    <property type="match status" value="1"/>
</dbReference>
<dbReference type="OrthoDB" id="9775455at2"/>
<comment type="similarity">
    <text evidence="6">Belongs to the bacterial secretin family.</text>
</comment>
<evidence type="ECO:0000256" key="2">
    <source>
        <dbReference type="ARBA" id="ARBA00022448"/>
    </source>
</evidence>
<name>A0A1G6CNW9_9BACT</name>
<keyword evidence="2 7" id="KW-0813">Transport</keyword>
<dbReference type="NCBIfam" id="TIGR02515">
    <property type="entry name" value="IV_pilus_PilQ"/>
    <property type="match status" value="1"/>
</dbReference>
<evidence type="ECO:0000256" key="3">
    <source>
        <dbReference type="ARBA" id="ARBA00022729"/>
    </source>
</evidence>
<dbReference type="EMBL" id="FMXO01000008">
    <property type="protein sequence ID" value="SDB34512.1"/>
    <property type="molecule type" value="Genomic_DNA"/>
</dbReference>
<dbReference type="Gene3D" id="3.30.1370.130">
    <property type="match status" value="1"/>
</dbReference>